<dbReference type="PATRIC" id="fig|1449351.3.peg.1475"/>
<proteinExistence type="inferred from homology"/>
<organism evidence="6 7">
    <name type="scientific">Roseivivax isoporae LMG 25204</name>
    <dbReference type="NCBI Taxonomy" id="1449351"/>
    <lineage>
        <taxon>Bacteria</taxon>
        <taxon>Pseudomonadati</taxon>
        <taxon>Pseudomonadota</taxon>
        <taxon>Alphaproteobacteria</taxon>
        <taxon>Rhodobacterales</taxon>
        <taxon>Roseobacteraceae</taxon>
        <taxon>Roseivivax</taxon>
    </lineage>
</organism>
<name>X7FCB0_9RHOB</name>
<accession>X7FCB0</accession>
<keyword evidence="3 4" id="KW-0574">Periplasm</keyword>
<keyword evidence="6" id="KW-0969">Cilium</keyword>
<dbReference type="InterPro" id="IPR013974">
    <property type="entry name" value="SAF"/>
</dbReference>
<dbReference type="Proteomes" id="UP000023430">
    <property type="component" value="Unassembled WGS sequence"/>
</dbReference>
<reference evidence="6 7" key="1">
    <citation type="submission" date="2014-01" db="EMBL/GenBank/DDBJ databases">
        <title>Roseivivax isoporae LMG 25204 Genome Sequencing.</title>
        <authorList>
            <person name="Lai Q."/>
            <person name="Li G."/>
            <person name="Shao Z."/>
        </authorList>
    </citation>
    <scope>NUCLEOTIDE SEQUENCE [LARGE SCALE GENOMIC DNA]</scope>
    <source>
        <strain evidence="6 7">LMG 25204</strain>
    </source>
</reference>
<protein>
    <recommendedName>
        <fullName evidence="4">Flagella basal body P-ring formation protein FlgA</fullName>
    </recommendedName>
</protein>
<dbReference type="PANTHER" id="PTHR36307:SF1">
    <property type="entry name" value="FLAGELLA BASAL BODY P-RING FORMATION PROTEIN FLGA"/>
    <property type="match status" value="1"/>
</dbReference>
<dbReference type="RefSeq" id="WP_043768513.1">
    <property type="nucleotide sequence ID" value="NZ_JAME01000008.1"/>
</dbReference>
<evidence type="ECO:0000313" key="7">
    <source>
        <dbReference type="Proteomes" id="UP000023430"/>
    </source>
</evidence>
<dbReference type="GO" id="GO:0044780">
    <property type="term" value="P:bacterial-type flagellum assembly"/>
    <property type="evidence" value="ECO:0007669"/>
    <property type="project" value="InterPro"/>
</dbReference>
<dbReference type="GO" id="GO:0042597">
    <property type="term" value="C:periplasmic space"/>
    <property type="evidence" value="ECO:0007669"/>
    <property type="project" value="UniProtKB-SubCell"/>
</dbReference>
<sequence length="139" mass="14305">MPRALLPVLLVLSGPLAADVVTPTRTIRAAEIVAADAVALAAGSHPDAAATLGEVIGREARVALFPGRPVLLSQLQRPALVERNALVPLVFEAGGLRITAEGRALGRGAAGERIRVMNLSSKASVFGTVREDGSVEVTP</sequence>
<keyword evidence="7" id="KW-1185">Reference proteome</keyword>
<dbReference type="OrthoDB" id="7619725at2"/>
<feature type="signal peptide" evidence="4">
    <location>
        <begin position="1"/>
        <end position="18"/>
    </location>
</feature>
<evidence type="ECO:0000256" key="4">
    <source>
        <dbReference type="RuleBase" id="RU362063"/>
    </source>
</evidence>
<dbReference type="InterPro" id="IPR017585">
    <property type="entry name" value="SAF_FlgA"/>
</dbReference>
<evidence type="ECO:0000313" key="6">
    <source>
        <dbReference type="EMBL" id="ETX29689.1"/>
    </source>
</evidence>
<dbReference type="Pfam" id="PF13144">
    <property type="entry name" value="ChapFlgA"/>
    <property type="match status" value="1"/>
</dbReference>
<keyword evidence="4" id="KW-1005">Bacterial flagellum biogenesis</keyword>
<dbReference type="AlphaFoldDB" id="X7FCB0"/>
<dbReference type="PANTHER" id="PTHR36307">
    <property type="entry name" value="FLAGELLA BASAL BODY P-RING FORMATION PROTEIN FLGA"/>
    <property type="match status" value="1"/>
</dbReference>
<dbReference type="STRING" id="1449351.RISW2_22670"/>
<dbReference type="EMBL" id="JAME01000008">
    <property type="protein sequence ID" value="ETX29689.1"/>
    <property type="molecule type" value="Genomic_DNA"/>
</dbReference>
<comment type="subcellular location">
    <subcellularLocation>
        <location evidence="1 4">Periplasm</location>
    </subcellularLocation>
</comment>
<evidence type="ECO:0000256" key="2">
    <source>
        <dbReference type="ARBA" id="ARBA00022729"/>
    </source>
</evidence>
<comment type="function">
    <text evidence="4">Involved in the assembly process of the P-ring formation. It may associate with FlgF on the rod constituting a structure essential for the P-ring assembly or may act as a modulator protein for the P-ring assembly.</text>
</comment>
<feature type="chain" id="PRO_5005152615" description="Flagella basal body P-ring formation protein FlgA" evidence="4">
    <location>
        <begin position="19"/>
        <end position="139"/>
    </location>
</feature>
<dbReference type="Gene3D" id="2.30.30.760">
    <property type="match status" value="1"/>
</dbReference>
<evidence type="ECO:0000256" key="3">
    <source>
        <dbReference type="ARBA" id="ARBA00022764"/>
    </source>
</evidence>
<comment type="similarity">
    <text evidence="4">Belongs to the FlgA family.</text>
</comment>
<evidence type="ECO:0000256" key="1">
    <source>
        <dbReference type="ARBA" id="ARBA00004418"/>
    </source>
</evidence>
<keyword evidence="6" id="KW-0282">Flagellum</keyword>
<dbReference type="InterPro" id="IPR039246">
    <property type="entry name" value="Flagellar_FlgA"/>
</dbReference>
<dbReference type="NCBIfam" id="TIGR03170">
    <property type="entry name" value="flgA_cterm"/>
    <property type="match status" value="1"/>
</dbReference>
<dbReference type="eggNOG" id="COG1261">
    <property type="taxonomic scope" value="Bacteria"/>
</dbReference>
<gene>
    <name evidence="6" type="primary">flgA</name>
    <name evidence="6" type="ORF">RISW2_22670</name>
</gene>
<dbReference type="SMART" id="SM00858">
    <property type="entry name" value="SAF"/>
    <property type="match status" value="1"/>
</dbReference>
<comment type="caution">
    <text evidence="6">The sequence shown here is derived from an EMBL/GenBank/DDBJ whole genome shotgun (WGS) entry which is preliminary data.</text>
</comment>
<keyword evidence="6" id="KW-0966">Cell projection</keyword>
<evidence type="ECO:0000259" key="5">
    <source>
        <dbReference type="SMART" id="SM00858"/>
    </source>
</evidence>
<feature type="domain" description="SAF" evidence="5">
    <location>
        <begin position="18"/>
        <end position="76"/>
    </location>
</feature>
<keyword evidence="2 4" id="KW-0732">Signal</keyword>